<comment type="caution">
    <text evidence="9">The sequence shown here is derived from an EMBL/GenBank/DDBJ whole genome shotgun (WGS) entry which is preliminary data.</text>
</comment>
<proteinExistence type="inferred from homology"/>
<evidence type="ECO:0000256" key="1">
    <source>
        <dbReference type="ARBA" id="ARBA00004606"/>
    </source>
</evidence>
<evidence type="ECO:0000256" key="6">
    <source>
        <dbReference type="SAM" id="MobiDB-lite"/>
    </source>
</evidence>
<gene>
    <name evidence="9" type="ORF">POTOM_050717</name>
</gene>
<feature type="compositionally biased region" description="Basic and acidic residues" evidence="6">
    <location>
        <begin position="119"/>
        <end position="137"/>
    </location>
</feature>
<organism evidence="9 10">
    <name type="scientific">Populus tomentosa</name>
    <name type="common">Chinese white poplar</name>
    <dbReference type="NCBI Taxonomy" id="118781"/>
    <lineage>
        <taxon>Eukaryota</taxon>
        <taxon>Viridiplantae</taxon>
        <taxon>Streptophyta</taxon>
        <taxon>Embryophyta</taxon>
        <taxon>Tracheophyta</taxon>
        <taxon>Spermatophyta</taxon>
        <taxon>Magnoliopsida</taxon>
        <taxon>eudicotyledons</taxon>
        <taxon>Gunneridae</taxon>
        <taxon>Pentapetalae</taxon>
        <taxon>rosids</taxon>
        <taxon>fabids</taxon>
        <taxon>Malpighiales</taxon>
        <taxon>Salicaceae</taxon>
        <taxon>Saliceae</taxon>
        <taxon>Populus</taxon>
    </lineage>
</organism>
<dbReference type="PANTHER" id="PTHR43391:SF90">
    <property type="entry name" value="11-BETA-HYDROXYSTEROID DEHYDROGENASE-LIKE 4A-RELATED"/>
    <property type="match status" value="1"/>
</dbReference>
<keyword evidence="7" id="KW-0472">Membrane</keyword>
<keyword evidence="4" id="KW-0735">Signal-anchor</keyword>
<sequence length="687" mass="77324">MGLIKLREIHAINKSKKHQFLDNFFLYSFTVLSCTLFCSSPFWFPSLFHSMKLFLFVSLPKLSSILLSPKFIFIVGNLIIFVLVGESKYFTSNSPLATDVYYDEYIDQKKSLQTTSASMEEKKEVKMEESFKEEQSKTCESGEDNGGKGSSEGNLKAHKERKDLEGEEEFSLPTEELKKRADDFIARVNRQRMLEARLLELIEERFSASWRTLQAKVFKSATNLFENLSSAAQEIEIAVFWSFLSDLNYTEAQHGFDPQSPEHCTSSYNIDSSTSLLAVLSCIGEYLAYEYARRGACLALAARRQERLRAVADKARALGSPDVIVIPTDISKVQDSERFINEAVNHFGKLDHLVNNAGVVQIDMFEDCKQISDFATLMNTNFWGSVYTTHFAIPHLRKSKGRIVGISSIAGWCSVPRMSFYCASKAAITSFYETLRAEFGSDIGITIVTPGVVESEMSQGDFVSKAQLEFVPAESTERCAKAIVDSACRGDGYLIEPSWARMSFLLKVLCPEVLEWLFHMMEVSSIAFAYARRGACLALVARRKERLIQVAAMAELIGSPEAIFIPGDVTKDEDVKDLQMQQRSTWVTGRHKLLGLSVLHLLCNSSLKKDQWKDVVIASVAAFLPIPRPGFYDASKAVYSMYETLRVELRSESGITIVIPGLIKSEMPQEKFLNQQGKLEFDEEMRG</sequence>
<dbReference type="GO" id="GO:0005829">
    <property type="term" value="C:cytosol"/>
    <property type="evidence" value="ECO:0007669"/>
    <property type="project" value="TreeGrafter"/>
</dbReference>
<dbReference type="GO" id="GO:0016491">
    <property type="term" value="F:oxidoreductase activity"/>
    <property type="evidence" value="ECO:0007669"/>
    <property type="project" value="UniProtKB-KW"/>
</dbReference>
<dbReference type="PROSITE" id="PS51257">
    <property type="entry name" value="PROKAR_LIPOPROTEIN"/>
    <property type="match status" value="1"/>
</dbReference>
<name>A0A8X8C8A9_POPTO</name>
<keyword evidence="5" id="KW-0560">Oxidoreductase</keyword>
<keyword evidence="7" id="KW-1133">Transmembrane helix</keyword>
<keyword evidence="10" id="KW-1185">Reference proteome</keyword>
<feature type="compositionally biased region" description="Basic and acidic residues" evidence="6">
    <location>
        <begin position="155"/>
        <end position="164"/>
    </location>
</feature>
<evidence type="ECO:0000256" key="4">
    <source>
        <dbReference type="ARBA" id="ARBA00022968"/>
    </source>
</evidence>
<dbReference type="Pfam" id="PF00106">
    <property type="entry name" value="adh_short"/>
    <property type="match status" value="1"/>
</dbReference>
<evidence type="ECO:0000256" key="7">
    <source>
        <dbReference type="SAM" id="Phobius"/>
    </source>
</evidence>
<comment type="subcellular location">
    <subcellularLocation>
        <location evidence="1">Membrane</location>
        <topology evidence="1">Single-pass type II membrane protein</topology>
    </subcellularLocation>
</comment>
<dbReference type="InterPro" id="IPR025520">
    <property type="entry name" value="DUF4408"/>
</dbReference>
<comment type="similarity">
    <text evidence="2">Belongs to the short-chain dehydrogenases/reductases (SDR) family.</text>
</comment>
<dbReference type="AlphaFoldDB" id="A0A8X8C8A9"/>
<feature type="domain" description="DUF4408" evidence="8">
    <location>
        <begin position="45"/>
        <end position="89"/>
    </location>
</feature>
<dbReference type="InterPro" id="IPR020904">
    <property type="entry name" value="Sc_DH/Rdtase_CS"/>
</dbReference>
<dbReference type="InterPro" id="IPR002347">
    <property type="entry name" value="SDR_fam"/>
</dbReference>
<reference evidence="9" key="1">
    <citation type="journal article" date="2020" name="bioRxiv">
        <title>Hybrid origin of Populus tomentosa Carr. identified through genome sequencing and phylogenomic analysis.</title>
        <authorList>
            <person name="An X."/>
            <person name="Gao K."/>
            <person name="Chen Z."/>
            <person name="Li J."/>
            <person name="Yang X."/>
            <person name="Yang X."/>
            <person name="Zhou J."/>
            <person name="Guo T."/>
            <person name="Zhao T."/>
            <person name="Huang S."/>
            <person name="Miao D."/>
            <person name="Khan W.U."/>
            <person name="Rao P."/>
            <person name="Ye M."/>
            <person name="Lei B."/>
            <person name="Liao W."/>
            <person name="Wang J."/>
            <person name="Ji L."/>
            <person name="Li Y."/>
            <person name="Guo B."/>
            <person name="Mustafa N.S."/>
            <person name="Li S."/>
            <person name="Yun Q."/>
            <person name="Keller S.R."/>
            <person name="Mao J."/>
            <person name="Zhang R."/>
            <person name="Strauss S.H."/>
        </authorList>
    </citation>
    <scope>NUCLEOTIDE SEQUENCE</scope>
    <source>
        <strain evidence="9">GM15</strain>
        <tissue evidence="9">Leaf</tissue>
    </source>
</reference>
<feature type="region of interest" description="Disordered" evidence="6">
    <location>
        <begin position="117"/>
        <end position="171"/>
    </location>
</feature>
<dbReference type="PANTHER" id="PTHR43391">
    <property type="entry name" value="RETINOL DEHYDROGENASE-RELATED"/>
    <property type="match status" value="1"/>
</dbReference>
<dbReference type="EMBL" id="JAAWWB010000030">
    <property type="protein sequence ID" value="KAG6746194.1"/>
    <property type="molecule type" value="Genomic_DNA"/>
</dbReference>
<evidence type="ECO:0000259" key="8">
    <source>
        <dbReference type="Pfam" id="PF14364"/>
    </source>
</evidence>
<feature type="transmembrane region" description="Helical" evidence="7">
    <location>
        <begin position="24"/>
        <end position="44"/>
    </location>
</feature>
<keyword evidence="3" id="KW-0521">NADP</keyword>
<keyword evidence="7" id="KW-0812">Transmembrane</keyword>
<evidence type="ECO:0000256" key="3">
    <source>
        <dbReference type="ARBA" id="ARBA00022857"/>
    </source>
</evidence>
<evidence type="ECO:0000256" key="2">
    <source>
        <dbReference type="ARBA" id="ARBA00006484"/>
    </source>
</evidence>
<evidence type="ECO:0000256" key="5">
    <source>
        <dbReference type="ARBA" id="ARBA00023002"/>
    </source>
</evidence>
<dbReference type="Proteomes" id="UP000886885">
    <property type="component" value="Chromosome 15D"/>
</dbReference>
<evidence type="ECO:0000313" key="10">
    <source>
        <dbReference type="Proteomes" id="UP000886885"/>
    </source>
</evidence>
<dbReference type="PROSITE" id="PS00061">
    <property type="entry name" value="ADH_SHORT"/>
    <property type="match status" value="1"/>
</dbReference>
<protein>
    <recommendedName>
        <fullName evidence="8">DUF4408 domain-containing protein</fullName>
    </recommendedName>
</protein>
<accession>A0A8X8C8A9</accession>
<dbReference type="GO" id="GO:0016020">
    <property type="term" value="C:membrane"/>
    <property type="evidence" value="ECO:0007669"/>
    <property type="project" value="UniProtKB-SubCell"/>
</dbReference>
<dbReference type="Pfam" id="PF14364">
    <property type="entry name" value="DUF4408"/>
    <property type="match status" value="1"/>
</dbReference>
<evidence type="ECO:0000313" key="9">
    <source>
        <dbReference type="EMBL" id="KAG6746194.1"/>
    </source>
</evidence>
<dbReference type="OrthoDB" id="47007at2759"/>